<evidence type="ECO:0000313" key="2">
    <source>
        <dbReference type="EMBL" id="JAD88277.1"/>
    </source>
</evidence>
<proteinExistence type="predicted"/>
<evidence type="ECO:0000256" key="1">
    <source>
        <dbReference type="SAM" id="MobiDB-lite"/>
    </source>
</evidence>
<reference evidence="2" key="1">
    <citation type="submission" date="2014-09" db="EMBL/GenBank/DDBJ databases">
        <authorList>
            <person name="Magalhaes I.L.F."/>
            <person name="Oliveira U."/>
            <person name="Santos F.R."/>
            <person name="Vidigal T.H.D.A."/>
            <person name="Brescovit A.D."/>
            <person name="Santos A.J."/>
        </authorList>
    </citation>
    <scope>NUCLEOTIDE SEQUENCE</scope>
    <source>
        <tissue evidence="2">Shoot tissue taken approximately 20 cm above the soil surface</tissue>
    </source>
</reference>
<sequence length="95" mass="10671">MDSTAPRPAHCTCALHHQAHRGLRNKHTALGHHRKSTTPLPNSSYCCDATTPSRCLNPHPVARHGPNRRAIEPYQQLASLHWIQIVSPELLNMEE</sequence>
<organism evidence="2">
    <name type="scientific">Arundo donax</name>
    <name type="common">Giant reed</name>
    <name type="synonym">Donax arundinaceus</name>
    <dbReference type="NCBI Taxonomy" id="35708"/>
    <lineage>
        <taxon>Eukaryota</taxon>
        <taxon>Viridiplantae</taxon>
        <taxon>Streptophyta</taxon>
        <taxon>Embryophyta</taxon>
        <taxon>Tracheophyta</taxon>
        <taxon>Spermatophyta</taxon>
        <taxon>Magnoliopsida</taxon>
        <taxon>Liliopsida</taxon>
        <taxon>Poales</taxon>
        <taxon>Poaceae</taxon>
        <taxon>PACMAD clade</taxon>
        <taxon>Arundinoideae</taxon>
        <taxon>Arundineae</taxon>
        <taxon>Arundo</taxon>
    </lineage>
</organism>
<reference evidence="2" key="2">
    <citation type="journal article" date="2015" name="Data Brief">
        <title>Shoot transcriptome of the giant reed, Arundo donax.</title>
        <authorList>
            <person name="Barrero R.A."/>
            <person name="Guerrero F.D."/>
            <person name="Moolhuijzen P."/>
            <person name="Goolsby J.A."/>
            <person name="Tidwell J."/>
            <person name="Bellgard S.E."/>
            <person name="Bellgard M.I."/>
        </authorList>
    </citation>
    <scope>NUCLEOTIDE SEQUENCE</scope>
    <source>
        <tissue evidence="2">Shoot tissue taken approximately 20 cm above the soil surface</tissue>
    </source>
</reference>
<feature type="region of interest" description="Disordered" evidence="1">
    <location>
        <begin position="24"/>
        <end position="43"/>
    </location>
</feature>
<name>A0A0A9DWY1_ARUDO</name>
<protein>
    <submittedName>
        <fullName evidence="2">Uncharacterized protein</fullName>
    </submittedName>
</protein>
<accession>A0A0A9DWY1</accession>
<dbReference type="AlphaFoldDB" id="A0A0A9DWY1"/>
<dbReference type="EMBL" id="GBRH01209618">
    <property type="protein sequence ID" value="JAD88277.1"/>
    <property type="molecule type" value="Transcribed_RNA"/>
</dbReference>
<feature type="compositionally biased region" description="Basic residues" evidence="1">
    <location>
        <begin position="24"/>
        <end position="36"/>
    </location>
</feature>